<accession>A0A6P6GXX9</accession>
<dbReference type="RefSeq" id="XP_025768287.1">
    <property type="nucleotide sequence ID" value="XM_025912502.1"/>
</dbReference>
<dbReference type="Proteomes" id="UP000515131">
    <property type="component" value="Unplaced"/>
</dbReference>
<protein>
    <submittedName>
        <fullName evidence="2">Lymphocyte expansion molecule</fullName>
    </submittedName>
</protein>
<gene>
    <name evidence="2" type="primary">LEXM</name>
</gene>
<sequence length="398" mass="45271">MGTKWFSGAPFGVQSHRFDVSAVYPDQKKLSTFTEAPYSRLHSVQMSHIGPGTYGYQETCFSKKKLSKEVGTGWARTQEATRLTQLPHFQYEAIIKEKRLQKEKLGPGSYNLKDFLEQLQQKPCSTRGLLSSGETRFRGLVGNYYPGPGNYGVKGNPYTKLEEKAQNRSQVLMCRMTSRPLLLAHQGSGLAPGTYSFKSGIETYLARSMGTRGPYDTFSGDRSKPQPYGHYSVQKKKPRELMTFTTFVEELNSRHNKKRGVFSKIPRNPETPTERIYWATLSQCPRKLATSGPGSWLPPKKECKHVNQPPFLLSSKRMGIKAYQMIPGSWNPVGVGRYLNTWLMETKDQRQRYRSLYLGGSKRYPSDPAWDRIMQERITPFTKGKCPPTVDYNSDPTP</sequence>
<reference evidence="2" key="1">
    <citation type="submission" date="2025-08" db="UniProtKB">
        <authorList>
            <consortium name="RefSeq"/>
        </authorList>
    </citation>
    <scope>IDENTIFICATION</scope>
    <source>
        <tissue evidence="2">Blood</tissue>
    </source>
</reference>
<dbReference type="InterPro" id="IPR033557">
    <property type="entry name" value="CIMAP2"/>
</dbReference>
<dbReference type="KEGG" id="pcoo:112848718"/>
<name>A0A6P6GXX9_PUMCO</name>
<proteinExistence type="predicted"/>
<dbReference type="CTD" id="163747"/>
<dbReference type="AlphaFoldDB" id="A0A6P6GXX9"/>
<evidence type="ECO:0000313" key="2">
    <source>
        <dbReference type="RefSeq" id="XP_025768287.1"/>
    </source>
</evidence>
<dbReference type="PANTHER" id="PTHR34914">
    <property type="entry name" value="LYMPHOCYTE EXPANSION MOLECULE"/>
    <property type="match status" value="1"/>
</dbReference>
<evidence type="ECO:0000313" key="1">
    <source>
        <dbReference type="Proteomes" id="UP000515131"/>
    </source>
</evidence>
<dbReference type="GeneID" id="112848718"/>
<keyword evidence="1" id="KW-1185">Reference proteome</keyword>
<organism evidence="1 2">
    <name type="scientific">Puma concolor</name>
    <name type="common">Mountain lion</name>
    <name type="synonym">Felis concolor</name>
    <dbReference type="NCBI Taxonomy" id="9696"/>
    <lineage>
        <taxon>Eukaryota</taxon>
        <taxon>Metazoa</taxon>
        <taxon>Chordata</taxon>
        <taxon>Craniata</taxon>
        <taxon>Vertebrata</taxon>
        <taxon>Euteleostomi</taxon>
        <taxon>Mammalia</taxon>
        <taxon>Eutheria</taxon>
        <taxon>Laurasiatheria</taxon>
        <taxon>Carnivora</taxon>
        <taxon>Feliformia</taxon>
        <taxon>Felidae</taxon>
        <taxon>Felinae</taxon>
        <taxon>Puma</taxon>
    </lineage>
</organism>
<dbReference type="PANTHER" id="PTHR34914:SF1">
    <property type="entry name" value="LYMPHOCYTE EXPANSION MOLECULE"/>
    <property type="match status" value="1"/>
</dbReference>